<dbReference type="Pfam" id="PF19300">
    <property type="entry name" value="BPD_transp_1_N"/>
    <property type="match status" value="1"/>
</dbReference>
<dbReference type="Pfam" id="PF00528">
    <property type="entry name" value="BPD_transp_1"/>
    <property type="match status" value="1"/>
</dbReference>
<protein>
    <submittedName>
        <fullName evidence="9">Peptide/nickel transport system permease protein</fullName>
    </submittedName>
</protein>
<feature type="domain" description="ABC transmembrane type-1" evidence="8">
    <location>
        <begin position="96"/>
        <end position="303"/>
    </location>
</feature>
<dbReference type="RefSeq" id="WP_020373650.1">
    <property type="nucleotide sequence ID" value="NZ_FWWY01000001.1"/>
</dbReference>
<dbReference type="PROSITE" id="PS50928">
    <property type="entry name" value="ABC_TM1"/>
    <property type="match status" value="1"/>
</dbReference>
<dbReference type="InterPro" id="IPR000515">
    <property type="entry name" value="MetI-like"/>
</dbReference>
<dbReference type="InterPro" id="IPR045621">
    <property type="entry name" value="BPD_transp_1_N"/>
</dbReference>
<dbReference type="CDD" id="cd06261">
    <property type="entry name" value="TM_PBP2"/>
    <property type="match status" value="1"/>
</dbReference>
<dbReference type="PANTHER" id="PTHR43163:SF6">
    <property type="entry name" value="DIPEPTIDE TRANSPORT SYSTEM PERMEASE PROTEIN DPPB-RELATED"/>
    <property type="match status" value="1"/>
</dbReference>
<evidence type="ECO:0000259" key="8">
    <source>
        <dbReference type="PROSITE" id="PS50928"/>
    </source>
</evidence>
<dbReference type="STRING" id="28034.BFX07_12735"/>
<evidence type="ECO:0000256" key="5">
    <source>
        <dbReference type="ARBA" id="ARBA00022989"/>
    </source>
</evidence>
<feature type="transmembrane region" description="Helical" evidence="7">
    <location>
        <begin position="180"/>
        <end position="197"/>
    </location>
</feature>
<reference evidence="10" key="1">
    <citation type="submission" date="2017-04" db="EMBL/GenBank/DDBJ databases">
        <authorList>
            <person name="Varghese N."/>
            <person name="Submissions S."/>
        </authorList>
    </citation>
    <scope>NUCLEOTIDE SEQUENCE [LARGE SCALE GENOMIC DNA]</scope>
    <source>
        <strain evidence="10">DSM 9293</strain>
    </source>
</reference>
<dbReference type="GO" id="GO:0005886">
    <property type="term" value="C:plasma membrane"/>
    <property type="evidence" value="ECO:0007669"/>
    <property type="project" value="UniProtKB-SubCell"/>
</dbReference>
<dbReference type="OrthoDB" id="9773221at2"/>
<dbReference type="PANTHER" id="PTHR43163">
    <property type="entry name" value="DIPEPTIDE TRANSPORT SYSTEM PERMEASE PROTEIN DPPB-RELATED"/>
    <property type="match status" value="1"/>
</dbReference>
<keyword evidence="10" id="KW-1185">Reference proteome</keyword>
<comment type="similarity">
    <text evidence="7">Belongs to the binding-protein-dependent transport system permease family.</text>
</comment>
<keyword evidence="4 7" id="KW-0812">Transmembrane</keyword>
<evidence type="ECO:0000256" key="4">
    <source>
        <dbReference type="ARBA" id="ARBA00022692"/>
    </source>
</evidence>
<feature type="transmembrane region" description="Helical" evidence="7">
    <location>
        <begin position="284"/>
        <end position="310"/>
    </location>
</feature>
<dbReference type="GO" id="GO:0071916">
    <property type="term" value="F:dipeptide transmembrane transporter activity"/>
    <property type="evidence" value="ECO:0007669"/>
    <property type="project" value="TreeGrafter"/>
</dbReference>
<dbReference type="EMBL" id="FWWY01000001">
    <property type="protein sequence ID" value="SMC05847.1"/>
    <property type="molecule type" value="Genomic_DNA"/>
</dbReference>
<dbReference type="Proteomes" id="UP000192660">
    <property type="component" value="Unassembled WGS sequence"/>
</dbReference>
<gene>
    <name evidence="9" type="ORF">SAMN00768000_2487</name>
</gene>
<evidence type="ECO:0000313" key="9">
    <source>
        <dbReference type="EMBL" id="SMC05847.1"/>
    </source>
</evidence>
<comment type="subcellular location">
    <subcellularLocation>
        <location evidence="1 7">Cell membrane</location>
        <topology evidence="1 7">Multi-pass membrane protein</topology>
    </subcellularLocation>
</comment>
<sequence>MGTFLVRRLSQSIPVLFGISILMFTLVHILPGGPLALYRNQPGVTAAQLHQVAVNLGLTAPLYVQYWHWLVGALHGNFGYSYIYGLPATQMMLQRLPATLELMGAAFLLATSTAFVIGVYSAVHYRSKWDHLFTTLSYVGIAVPAFWFGLLLIILFSVDLHWLPSGGILSSGQPFSIADALRHLILPATVLAFYIVAQESRYVRAAMLDVLNQDYIRTARAKGVGEHVVIWKHALRNALLPVITVMVLDTAYLFGGSVVVETIFSWPGMGRLFIQALSQGDYPVLLVIVSFLSVVIVFANILADILYAVLDPRIRVLYQ</sequence>
<organism evidence="9 10">
    <name type="scientific">Sulfobacillus thermosulfidooxidans (strain DSM 9293 / VKM B-1269 / AT-1)</name>
    <dbReference type="NCBI Taxonomy" id="929705"/>
    <lineage>
        <taxon>Bacteria</taxon>
        <taxon>Bacillati</taxon>
        <taxon>Bacillota</taxon>
        <taxon>Clostridia</taxon>
        <taxon>Eubacteriales</taxon>
        <taxon>Clostridiales Family XVII. Incertae Sedis</taxon>
        <taxon>Sulfobacillus</taxon>
    </lineage>
</organism>
<evidence type="ECO:0000256" key="1">
    <source>
        <dbReference type="ARBA" id="ARBA00004651"/>
    </source>
</evidence>
<dbReference type="Gene3D" id="1.10.3720.10">
    <property type="entry name" value="MetI-like"/>
    <property type="match status" value="1"/>
</dbReference>
<proteinExistence type="inferred from homology"/>
<feature type="transmembrane region" description="Helical" evidence="7">
    <location>
        <begin position="12"/>
        <end position="30"/>
    </location>
</feature>
<dbReference type="AlphaFoldDB" id="A0A1W1WHV1"/>
<dbReference type="InterPro" id="IPR035906">
    <property type="entry name" value="MetI-like_sf"/>
</dbReference>
<feature type="transmembrane region" description="Helical" evidence="7">
    <location>
        <begin position="102"/>
        <end position="123"/>
    </location>
</feature>
<feature type="transmembrane region" description="Helical" evidence="7">
    <location>
        <begin position="238"/>
        <end position="264"/>
    </location>
</feature>
<keyword evidence="6 7" id="KW-0472">Membrane</keyword>
<evidence type="ECO:0000256" key="6">
    <source>
        <dbReference type="ARBA" id="ARBA00023136"/>
    </source>
</evidence>
<evidence type="ECO:0000256" key="2">
    <source>
        <dbReference type="ARBA" id="ARBA00022448"/>
    </source>
</evidence>
<accession>A0A1W1WHV1</accession>
<evidence type="ECO:0000313" key="10">
    <source>
        <dbReference type="Proteomes" id="UP000192660"/>
    </source>
</evidence>
<evidence type="ECO:0000256" key="3">
    <source>
        <dbReference type="ARBA" id="ARBA00022475"/>
    </source>
</evidence>
<keyword evidence="5 7" id="KW-1133">Transmembrane helix</keyword>
<feature type="transmembrane region" description="Helical" evidence="7">
    <location>
        <begin position="135"/>
        <end position="160"/>
    </location>
</feature>
<dbReference type="SUPFAM" id="SSF161098">
    <property type="entry name" value="MetI-like"/>
    <property type="match status" value="1"/>
</dbReference>
<name>A0A1W1WHV1_SULTA</name>
<keyword evidence="2 7" id="KW-0813">Transport</keyword>
<keyword evidence="3" id="KW-1003">Cell membrane</keyword>
<evidence type="ECO:0000256" key="7">
    <source>
        <dbReference type="RuleBase" id="RU363032"/>
    </source>
</evidence>